<gene>
    <name evidence="1" type="ORF">Sradi_4849200</name>
</gene>
<dbReference type="EMBL" id="JACGWJ010000021">
    <property type="protein sequence ID" value="KAL0336373.1"/>
    <property type="molecule type" value="Genomic_DNA"/>
</dbReference>
<accession>A0AAW2N010</accession>
<sequence>MELYLGHPSRVTRSKRALFDTIRDRVWIKITGWNEKLMSQAGKEVLIKSVNQAIPTYAIGCFRLPITLLKEIHSMVAKFWWGSRGQRKIYWVSWDRLCVIKLMGGLGFRQLHLFNLAMLANNFGGFGTTRINSSAKCSKLSISLMVMCSRQPWVVVLLLLGVVYWRHRICFGQGVGGVWARVHVFGFSLILGSLDGDSFRPITPAPVPSSDLCVSALIDSIRGD</sequence>
<proteinExistence type="predicted"/>
<evidence type="ECO:0000313" key="1">
    <source>
        <dbReference type="EMBL" id="KAL0336373.1"/>
    </source>
</evidence>
<dbReference type="AlphaFoldDB" id="A0AAW2N010"/>
<reference evidence="1" key="1">
    <citation type="submission" date="2020-06" db="EMBL/GenBank/DDBJ databases">
        <authorList>
            <person name="Li T."/>
            <person name="Hu X."/>
            <person name="Zhang T."/>
            <person name="Song X."/>
            <person name="Zhang H."/>
            <person name="Dai N."/>
            <person name="Sheng W."/>
            <person name="Hou X."/>
            <person name="Wei L."/>
        </authorList>
    </citation>
    <scope>NUCLEOTIDE SEQUENCE</scope>
    <source>
        <strain evidence="1">G02</strain>
        <tissue evidence="1">Leaf</tissue>
    </source>
</reference>
<dbReference type="PANTHER" id="PTHR33116">
    <property type="entry name" value="REVERSE TRANSCRIPTASE ZINC-BINDING DOMAIN-CONTAINING PROTEIN-RELATED-RELATED"/>
    <property type="match status" value="1"/>
</dbReference>
<organism evidence="1">
    <name type="scientific">Sesamum radiatum</name>
    <name type="common">Black benniseed</name>
    <dbReference type="NCBI Taxonomy" id="300843"/>
    <lineage>
        <taxon>Eukaryota</taxon>
        <taxon>Viridiplantae</taxon>
        <taxon>Streptophyta</taxon>
        <taxon>Embryophyta</taxon>
        <taxon>Tracheophyta</taxon>
        <taxon>Spermatophyta</taxon>
        <taxon>Magnoliopsida</taxon>
        <taxon>eudicotyledons</taxon>
        <taxon>Gunneridae</taxon>
        <taxon>Pentapetalae</taxon>
        <taxon>asterids</taxon>
        <taxon>lamiids</taxon>
        <taxon>Lamiales</taxon>
        <taxon>Pedaliaceae</taxon>
        <taxon>Sesamum</taxon>
    </lineage>
</organism>
<comment type="caution">
    <text evidence="1">The sequence shown here is derived from an EMBL/GenBank/DDBJ whole genome shotgun (WGS) entry which is preliminary data.</text>
</comment>
<dbReference type="PANTHER" id="PTHR33116:SF86">
    <property type="entry name" value="REVERSE TRANSCRIPTASE DOMAIN-CONTAINING PROTEIN"/>
    <property type="match status" value="1"/>
</dbReference>
<reference evidence="1" key="2">
    <citation type="journal article" date="2024" name="Plant">
        <title>Genomic evolution and insights into agronomic trait innovations of Sesamum species.</title>
        <authorList>
            <person name="Miao H."/>
            <person name="Wang L."/>
            <person name="Qu L."/>
            <person name="Liu H."/>
            <person name="Sun Y."/>
            <person name="Le M."/>
            <person name="Wang Q."/>
            <person name="Wei S."/>
            <person name="Zheng Y."/>
            <person name="Lin W."/>
            <person name="Duan Y."/>
            <person name="Cao H."/>
            <person name="Xiong S."/>
            <person name="Wang X."/>
            <person name="Wei L."/>
            <person name="Li C."/>
            <person name="Ma Q."/>
            <person name="Ju M."/>
            <person name="Zhao R."/>
            <person name="Li G."/>
            <person name="Mu C."/>
            <person name="Tian Q."/>
            <person name="Mei H."/>
            <person name="Zhang T."/>
            <person name="Gao T."/>
            <person name="Zhang H."/>
        </authorList>
    </citation>
    <scope>NUCLEOTIDE SEQUENCE</scope>
    <source>
        <strain evidence="1">G02</strain>
    </source>
</reference>
<protein>
    <submittedName>
        <fullName evidence="1">Uncharacterized protein</fullName>
    </submittedName>
</protein>
<name>A0AAW2N010_SESRA</name>